<dbReference type="SUPFAM" id="SSF53335">
    <property type="entry name" value="S-adenosyl-L-methionine-dependent methyltransferases"/>
    <property type="match status" value="1"/>
</dbReference>
<dbReference type="RefSeq" id="XP_029765645.1">
    <property type="nucleotide sequence ID" value="XM_029910249.1"/>
</dbReference>
<dbReference type="PANTHER" id="PTHR43712">
    <property type="entry name" value="PUTATIVE (AFU_ORTHOLOGUE AFUA_4G14580)-RELATED"/>
    <property type="match status" value="1"/>
</dbReference>
<dbReference type="PIRSF" id="PIRSF005739">
    <property type="entry name" value="O-mtase"/>
    <property type="match status" value="1"/>
</dbReference>
<dbReference type="PANTHER" id="PTHR43712:SF17">
    <property type="entry name" value="O-METHYLTRANSFERASE"/>
    <property type="match status" value="1"/>
</dbReference>
<dbReference type="InterPro" id="IPR029063">
    <property type="entry name" value="SAM-dependent_MTases_sf"/>
</dbReference>
<keyword evidence="1 6" id="KW-0489">Methyltransferase</keyword>
<evidence type="ECO:0000259" key="5">
    <source>
        <dbReference type="Pfam" id="PF00891"/>
    </source>
</evidence>
<dbReference type="InterPro" id="IPR016461">
    <property type="entry name" value="COMT-like"/>
</dbReference>
<accession>A0A074XV40</accession>
<dbReference type="GO" id="GO:0008171">
    <property type="term" value="F:O-methyltransferase activity"/>
    <property type="evidence" value="ECO:0007669"/>
    <property type="project" value="InterPro"/>
</dbReference>
<name>A0A074XV40_AURPU</name>
<dbReference type="Proteomes" id="UP000030706">
    <property type="component" value="Unassembled WGS sequence"/>
</dbReference>
<gene>
    <name evidence="6" type="ORF">M438DRAFT_6816</name>
</gene>
<evidence type="ECO:0000256" key="2">
    <source>
        <dbReference type="ARBA" id="ARBA00022679"/>
    </source>
</evidence>
<dbReference type="HOGENOM" id="CLU_005533_5_0_1"/>
<protein>
    <submittedName>
        <fullName evidence="6">S-adenosyl-L-methionine-dependent methyltransferase</fullName>
    </submittedName>
</protein>
<dbReference type="PROSITE" id="PS51683">
    <property type="entry name" value="SAM_OMT_II"/>
    <property type="match status" value="1"/>
</dbReference>
<reference evidence="6 7" key="1">
    <citation type="journal article" date="2014" name="BMC Genomics">
        <title>Genome sequencing of four Aureobasidium pullulans varieties: biotechnological potential, stress tolerance, and description of new species.</title>
        <authorList>
            <person name="Gostin Ar C."/>
            <person name="Ohm R.A."/>
            <person name="Kogej T."/>
            <person name="Sonjak S."/>
            <person name="Turk M."/>
            <person name="Zajc J."/>
            <person name="Zalar P."/>
            <person name="Grube M."/>
            <person name="Sun H."/>
            <person name="Han J."/>
            <person name="Sharma A."/>
            <person name="Chiniquy J."/>
            <person name="Ngan C.Y."/>
            <person name="Lipzen A."/>
            <person name="Barry K."/>
            <person name="Grigoriev I.V."/>
            <person name="Gunde-Cimerman N."/>
        </authorList>
    </citation>
    <scope>NUCLEOTIDE SEQUENCE [LARGE SCALE GENOMIC DNA]</scope>
    <source>
        <strain evidence="6 7">EXF-150</strain>
    </source>
</reference>
<dbReference type="OrthoDB" id="1535081at2759"/>
<evidence type="ECO:0000256" key="3">
    <source>
        <dbReference type="ARBA" id="ARBA00022691"/>
    </source>
</evidence>
<dbReference type="GeneID" id="40752555"/>
<feature type="domain" description="O-methyltransferase C-terminal" evidence="5">
    <location>
        <begin position="188"/>
        <end position="386"/>
    </location>
</feature>
<evidence type="ECO:0000313" key="6">
    <source>
        <dbReference type="EMBL" id="KEQ89458.1"/>
    </source>
</evidence>
<dbReference type="Gene3D" id="3.40.50.150">
    <property type="entry name" value="Vaccinia Virus protein VP39"/>
    <property type="match status" value="1"/>
</dbReference>
<dbReference type="Gene3D" id="1.10.10.10">
    <property type="entry name" value="Winged helix-like DNA-binding domain superfamily/Winged helix DNA-binding domain"/>
    <property type="match status" value="1"/>
</dbReference>
<dbReference type="InterPro" id="IPR001077">
    <property type="entry name" value="COMT_C"/>
</dbReference>
<dbReference type="InterPro" id="IPR036390">
    <property type="entry name" value="WH_DNA-bd_sf"/>
</dbReference>
<organism evidence="6 7">
    <name type="scientific">Aureobasidium pullulans EXF-150</name>
    <dbReference type="NCBI Taxonomy" id="1043002"/>
    <lineage>
        <taxon>Eukaryota</taxon>
        <taxon>Fungi</taxon>
        <taxon>Dikarya</taxon>
        <taxon>Ascomycota</taxon>
        <taxon>Pezizomycotina</taxon>
        <taxon>Dothideomycetes</taxon>
        <taxon>Dothideomycetidae</taxon>
        <taxon>Dothideales</taxon>
        <taxon>Saccotheciaceae</taxon>
        <taxon>Aureobasidium</taxon>
    </lineage>
</organism>
<dbReference type="EMBL" id="KL584974">
    <property type="protein sequence ID" value="KEQ89458.1"/>
    <property type="molecule type" value="Genomic_DNA"/>
</dbReference>
<keyword evidence="3" id="KW-0949">S-adenosyl-L-methionine</keyword>
<proteinExistence type="predicted"/>
<evidence type="ECO:0000313" key="7">
    <source>
        <dbReference type="Proteomes" id="UP000030706"/>
    </source>
</evidence>
<dbReference type="SUPFAM" id="SSF46785">
    <property type="entry name" value="Winged helix' DNA-binding domain"/>
    <property type="match status" value="1"/>
</dbReference>
<keyword evidence="2 6" id="KW-0808">Transferase</keyword>
<dbReference type="AlphaFoldDB" id="A0A074XV40"/>
<evidence type="ECO:0000256" key="1">
    <source>
        <dbReference type="ARBA" id="ARBA00022603"/>
    </source>
</evidence>
<sequence length="406" mass="45090">MTKATPNTNGDSGHSAGCSTDLLHLLNAFENTSIDSEIERSQLISAATTFLARLQSPWETIRRHLVDSPAVQLSLKVCMDLELFQKWKDAGNGDKTAAELAQLTGCDEELLQRFLRHLAVEHLLAEVAPGTYAQTEFTFAMCTPHFGAWPQYMHETVLDTWKAMPKVLADRGYKNDSLTVIDGAFQVATHTTGQSIFDYFASHPGQAKTFNNAMTGYGAERCSWLDIFPSTNLLENVVEGPLLVDVGGNIGHDVEKFRKRHPDKASRLVLQDLPAVVGDAICGDQVQVMPHNFFEPQPVRHARAYYLHSVLHDWPDANALQILENLKPAMKHGYSKLLLNEIVVLDRISTSSPQVTSFDLAMMGLCAAQERTELMWRTLLGRAGFKVIKIWTSEAAVESIIEAEIV</sequence>
<feature type="active site" description="Proton acceptor" evidence="4">
    <location>
        <position position="312"/>
    </location>
</feature>
<dbReference type="STRING" id="1043002.A0A074XV40"/>
<dbReference type="InterPro" id="IPR036388">
    <property type="entry name" value="WH-like_DNA-bd_sf"/>
</dbReference>
<dbReference type="Pfam" id="PF00891">
    <property type="entry name" value="Methyltransf_2"/>
    <property type="match status" value="1"/>
</dbReference>
<keyword evidence="7" id="KW-1185">Reference proteome</keyword>
<evidence type="ECO:0000256" key="4">
    <source>
        <dbReference type="PIRSR" id="PIRSR005739-1"/>
    </source>
</evidence>
<dbReference type="GO" id="GO:0032259">
    <property type="term" value="P:methylation"/>
    <property type="evidence" value="ECO:0007669"/>
    <property type="project" value="UniProtKB-KW"/>
</dbReference>